<dbReference type="Proteomes" id="UP000824078">
    <property type="component" value="Unassembled WGS sequence"/>
</dbReference>
<reference evidence="2" key="1">
    <citation type="submission" date="2020-10" db="EMBL/GenBank/DDBJ databases">
        <authorList>
            <person name="Gilroy R."/>
        </authorList>
    </citation>
    <scope>NUCLEOTIDE SEQUENCE</scope>
    <source>
        <strain evidence="2">ChiHjej12B11-29160</strain>
    </source>
</reference>
<dbReference type="EMBL" id="DVMQ01000018">
    <property type="protein sequence ID" value="HIU24586.1"/>
    <property type="molecule type" value="Genomic_DNA"/>
</dbReference>
<protein>
    <submittedName>
        <fullName evidence="2">Uncharacterized protein</fullName>
    </submittedName>
</protein>
<feature type="region of interest" description="Disordered" evidence="1">
    <location>
        <begin position="88"/>
        <end position="134"/>
    </location>
</feature>
<organism evidence="2 3">
    <name type="scientific">Candidatus Coprovicinus avistercoris</name>
    <dbReference type="NCBI Taxonomy" id="2840754"/>
    <lineage>
        <taxon>Bacteria</taxon>
        <taxon>Bacillati</taxon>
        <taxon>Actinomycetota</taxon>
        <taxon>Coriobacteriia</taxon>
        <taxon>Coriobacteriales</taxon>
        <taxon>Coriobacteriaceae</taxon>
        <taxon>Coriobacteriaceae incertae sedis</taxon>
        <taxon>Candidatus Coprovicinus</taxon>
    </lineage>
</organism>
<feature type="compositionally biased region" description="Low complexity" evidence="1">
    <location>
        <begin position="93"/>
        <end position="103"/>
    </location>
</feature>
<accession>A0A9D1HXM0</accession>
<gene>
    <name evidence="2" type="ORF">IAD17_06660</name>
</gene>
<dbReference type="AlphaFoldDB" id="A0A9D1HXM0"/>
<sequence length="134" mass="14211">MFHKHGSPTNQPKKNLIKRIVGACAMLAVVLALVATPALARGWGRVNGGSGTTSGAYCATPGTDCKNASCTGFIDNDNDGICDQCNSSSCPQNNKANNSSKNSQDTTNTNVRHHGNHQSAVRHGQAQRQHHNCR</sequence>
<name>A0A9D1HXM0_9ACTN</name>
<evidence type="ECO:0000256" key="1">
    <source>
        <dbReference type="SAM" id="MobiDB-lite"/>
    </source>
</evidence>
<comment type="caution">
    <text evidence="2">The sequence shown here is derived from an EMBL/GenBank/DDBJ whole genome shotgun (WGS) entry which is preliminary data.</text>
</comment>
<reference evidence="2" key="2">
    <citation type="journal article" date="2021" name="PeerJ">
        <title>Extensive microbial diversity within the chicken gut microbiome revealed by metagenomics and culture.</title>
        <authorList>
            <person name="Gilroy R."/>
            <person name="Ravi A."/>
            <person name="Getino M."/>
            <person name="Pursley I."/>
            <person name="Horton D.L."/>
            <person name="Alikhan N.F."/>
            <person name="Baker D."/>
            <person name="Gharbi K."/>
            <person name="Hall N."/>
            <person name="Watson M."/>
            <person name="Adriaenssens E.M."/>
            <person name="Foster-Nyarko E."/>
            <person name="Jarju S."/>
            <person name="Secka A."/>
            <person name="Antonio M."/>
            <person name="Oren A."/>
            <person name="Chaudhuri R.R."/>
            <person name="La Ragione R."/>
            <person name="Hildebrand F."/>
            <person name="Pallen M.J."/>
        </authorList>
    </citation>
    <scope>NUCLEOTIDE SEQUENCE</scope>
    <source>
        <strain evidence="2">ChiHjej12B11-29160</strain>
    </source>
</reference>
<evidence type="ECO:0000313" key="2">
    <source>
        <dbReference type="EMBL" id="HIU24586.1"/>
    </source>
</evidence>
<proteinExistence type="predicted"/>
<evidence type="ECO:0000313" key="3">
    <source>
        <dbReference type="Proteomes" id="UP000824078"/>
    </source>
</evidence>